<comment type="caution">
    <text evidence="2">The sequence shown here is derived from an EMBL/GenBank/DDBJ whole genome shotgun (WGS) entry which is preliminary data.</text>
</comment>
<dbReference type="AlphaFoldDB" id="A0A1V9ZWL7"/>
<dbReference type="Proteomes" id="UP000243217">
    <property type="component" value="Unassembled WGS sequence"/>
</dbReference>
<evidence type="ECO:0008006" key="4">
    <source>
        <dbReference type="Google" id="ProtNLM"/>
    </source>
</evidence>
<accession>A0A1V9ZWL7</accession>
<sequence length="587" mass="66908">METKSALYNAPDHKLVALFSEFGPVGHVEPVPPQNTKEDAILSAVHFNLYVQFKTYEGVVKMMECMQGDRILCHNAHPKVIVALDITLDTTEYLSDASIRQRRFKREQRQIELAQEAAQEERKAKQLAADIENAKASAEKLEKKLQEKEASTTEILGDLDIKLLGLFKQVATAIDSLKRSPSRNLVFAAEKAMDHLVKSIQTHVQEHKEQELAKLRKKWLKQVSQRCQLSDDRVQAIEGRFTTEVAKHAFCDHPAVVADLKAAKDAIAAASTTINHPIAVDKSTTTEEDVQKYIDKLQEDVEEAEYQLDAALARLDMMTEYHVLKAEVQEFNDASVTALLNTLEKAWVDSTSSILEKMREIRQKLDQCRIKNALTERLESIVVDISSDELHQLREAAVSLINALCEKDNLDECERALVEYENYAKELIADQAKQNEKEMSFESMYEAKTASIQAARKRLREWEEEHIIKRSKDIVKCFPMNNRWPCVRSLDNKVEKAPRRSLLEREVPASLKSIAYVVQADGKVVLPPPVAQKILTAEETNLRTQVIESQKRKEALAFMQRLKEKELRQQALKSVLERNHEETTSKT</sequence>
<dbReference type="OrthoDB" id="1918237at2759"/>
<evidence type="ECO:0000256" key="1">
    <source>
        <dbReference type="SAM" id="Coils"/>
    </source>
</evidence>
<feature type="coiled-coil region" evidence="1">
    <location>
        <begin position="104"/>
        <end position="151"/>
    </location>
</feature>
<protein>
    <recommendedName>
        <fullName evidence="4">RRM domain-containing protein</fullName>
    </recommendedName>
</protein>
<evidence type="ECO:0000313" key="3">
    <source>
        <dbReference type="Proteomes" id="UP000243217"/>
    </source>
</evidence>
<proteinExistence type="predicted"/>
<gene>
    <name evidence="2" type="ORF">THRCLA_05221</name>
</gene>
<dbReference type="EMBL" id="JNBS01001133">
    <property type="protein sequence ID" value="OQS02405.1"/>
    <property type="molecule type" value="Genomic_DNA"/>
</dbReference>
<organism evidence="2 3">
    <name type="scientific">Thraustotheca clavata</name>
    <dbReference type="NCBI Taxonomy" id="74557"/>
    <lineage>
        <taxon>Eukaryota</taxon>
        <taxon>Sar</taxon>
        <taxon>Stramenopiles</taxon>
        <taxon>Oomycota</taxon>
        <taxon>Saprolegniomycetes</taxon>
        <taxon>Saprolegniales</taxon>
        <taxon>Achlyaceae</taxon>
        <taxon>Thraustotheca</taxon>
    </lineage>
</organism>
<feature type="coiled-coil region" evidence="1">
    <location>
        <begin position="287"/>
        <end position="314"/>
    </location>
</feature>
<keyword evidence="1" id="KW-0175">Coiled coil</keyword>
<evidence type="ECO:0000313" key="2">
    <source>
        <dbReference type="EMBL" id="OQS02405.1"/>
    </source>
</evidence>
<reference evidence="2 3" key="1">
    <citation type="journal article" date="2014" name="Genome Biol. Evol.">
        <title>The secreted proteins of Achlya hypogyna and Thraustotheca clavata identify the ancestral oomycete secretome and reveal gene acquisitions by horizontal gene transfer.</title>
        <authorList>
            <person name="Misner I."/>
            <person name="Blouin N."/>
            <person name="Leonard G."/>
            <person name="Richards T.A."/>
            <person name="Lane C.E."/>
        </authorList>
    </citation>
    <scope>NUCLEOTIDE SEQUENCE [LARGE SCALE GENOMIC DNA]</scope>
    <source>
        <strain evidence="2 3">ATCC 34112</strain>
    </source>
</reference>
<keyword evidence="3" id="KW-1185">Reference proteome</keyword>
<feature type="coiled-coil region" evidence="1">
    <location>
        <begin position="410"/>
        <end position="472"/>
    </location>
</feature>
<name>A0A1V9ZWL7_9STRA</name>
<dbReference type="Pfam" id="PF25015">
    <property type="entry name" value="RBD_AKAP-17A"/>
    <property type="match status" value="1"/>
</dbReference>